<keyword evidence="6" id="KW-0482">Metalloprotease</keyword>
<dbReference type="GO" id="GO:0046872">
    <property type="term" value="F:metal ion binding"/>
    <property type="evidence" value="ECO:0007669"/>
    <property type="project" value="UniProtKB-KW"/>
</dbReference>
<keyword evidence="3" id="KW-0479">Metal-binding</keyword>
<dbReference type="Gene3D" id="1.25.40.10">
    <property type="entry name" value="Tetratricopeptide repeat domain"/>
    <property type="match status" value="1"/>
</dbReference>
<reference evidence="8 9" key="1">
    <citation type="submission" date="2019-03" db="EMBL/GenBank/DDBJ databases">
        <title>Genomic Encyclopedia of Type Strains, Phase IV (KMG-IV): sequencing the most valuable type-strain genomes for metagenomic binning, comparative biology and taxonomic classification.</title>
        <authorList>
            <person name="Goeker M."/>
        </authorList>
    </citation>
    <scope>NUCLEOTIDE SEQUENCE [LARGE SCALE GENOMIC DNA]</scope>
    <source>
        <strain evidence="8 9">DSM 100048</strain>
    </source>
</reference>
<evidence type="ECO:0000313" key="8">
    <source>
        <dbReference type="EMBL" id="TCU99083.1"/>
    </source>
</evidence>
<evidence type="ECO:0000256" key="3">
    <source>
        <dbReference type="ARBA" id="ARBA00022723"/>
    </source>
</evidence>
<keyword evidence="4" id="KW-0378">Hydrolase</keyword>
<evidence type="ECO:0000256" key="2">
    <source>
        <dbReference type="ARBA" id="ARBA00022670"/>
    </source>
</evidence>
<accession>A0A4R3V6P1</accession>
<dbReference type="InterPro" id="IPR011990">
    <property type="entry name" value="TPR-like_helical_dom_sf"/>
</dbReference>
<evidence type="ECO:0000313" key="9">
    <source>
        <dbReference type="Proteomes" id="UP000294692"/>
    </source>
</evidence>
<dbReference type="Pfam" id="PF01435">
    <property type="entry name" value="Peptidase_M48"/>
    <property type="match status" value="1"/>
</dbReference>
<comment type="caution">
    <text evidence="8">The sequence shown here is derived from an EMBL/GenBank/DDBJ whole genome shotgun (WGS) entry which is preliminary data.</text>
</comment>
<dbReference type="GO" id="GO:0051603">
    <property type="term" value="P:proteolysis involved in protein catabolic process"/>
    <property type="evidence" value="ECO:0007669"/>
    <property type="project" value="TreeGrafter"/>
</dbReference>
<organism evidence="8 9">
    <name type="scientific">Paracandidimonas soli</name>
    <dbReference type="NCBI Taxonomy" id="1917182"/>
    <lineage>
        <taxon>Bacteria</taxon>
        <taxon>Pseudomonadati</taxon>
        <taxon>Pseudomonadota</taxon>
        <taxon>Betaproteobacteria</taxon>
        <taxon>Burkholderiales</taxon>
        <taxon>Alcaligenaceae</taxon>
        <taxon>Paracandidimonas</taxon>
    </lineage>
</organism>
<keyword evidence="9" id="KW-1185">Reference proteome</keyword>
<dbReference type="GO" id="GO:0004222">
    <property type="term" value="F:metalloendopeptidase activity"/>
    <property type="evidence" value="ECO:0007669"/>
    <property type="project" value="InterPro"/>
</dbReference>
<keyword evidence="2 8" id="KW-0645">Protease</keyword>
<dbReference type="InterPro" id="IPR051156">
    <property type="entry name" value="Mito/Outer_Membr_Metalloprot"/>
</dbReference>
<dbReference type="Proteomes" id="UP000294692">
    <property type="component" value="Unassembled WGS sequence"/>
</dbReference>
<keyword evidence="5" id="KW-0862">Zinc</keyword>
<dbReference type="PANTHER" id="PTHR22726">
    <property type="entry name" value="METALLOENDOPEPTIDASE OMA1"/>
    <property type="match status" value="1"/>
</dbReference>
<name>A0A4R3V6P1_9BURK</name>
<evidence type="ECO:0000256" key="4">
    <source>
        <dbReference type="ARBA" id="ARBA00022801"/>
    </source>
</evidence>
<dbReference type="EMBL" id="SMBX01000004">
    <property type="protein sequence ID" value="TCU99083.1"/>
    <property type="molecule type" value="Genomic_DNA"/>
</dbReference>
<dbReference type="AlphaFoldDB" id="A0A4R3V6P1"/>
<dbReference type="Gene3D" id="3.30.2010.10">
    <property type="entry name" value="Metalloproteases ('zincins'), catalytic domain"/>
    <property type="match status" value="1"/>
</dbReference>
<evidence type="ECO:0000256" key="1">
    <source>
        <dbReference type="ARBA" id="ARBA00001947"/>
    </source>
</evidence>
<dbReference type="RefSeq" id="WP_243650834.1">
    <property type="nucleotide sequence ID" value="NZ_JBHRVM010000001.1"/>
</dbReference>
<dbReference type="PANTHER" id="PTHR22726:SF1">
    <property type="entry name" value="METALLOENDOPEPTIDASE OMA1, MITOCHONDRIAL"/>
    <property type="match status" value="1"/>
</dbReference>
<evidence type="ECO:0000256" key="6">
    <source>
        <dbReference type="ARBA" id="ARBA00023049"/>
    </source>
</evidence>
<dbReference type="GO" id="GO:0016020">
    <property type="term" value="C:membrane"/>
    <property type="evidence" value="ECO:0007669"/>
    <property type="project" value="TreeGrafter"/>
</dbReference>
<sequence length="501" mass="54654">MTTDSPFRIESSWRRLRRSATAVLLSSSLLAPGLPQAQPAGIPSMGAASSTELSPALETLLGKAIMEQGRRDPTYINDPDVRQYLAAMGAKLSGQASGLGQPVQVFGVRDPQINAFALPGGYVGVNSGLVVQSESESELASVVAHEIAHVAQRHIARGMTQGSQSNTIMMASIAAALLAAMAGSGDLAMGVAAFGQAAAIDQQLGFSRQAEQEADRLGLEMMRKAGFDPRGMARMFGRLSSVSRLNESMSGGGYHSTHPLSVQRMSDIENRVRELPQQSREDGGDYLFVRAKLRVIQAKDARSQREVRETLQHEASTRSGAAQAAAWYGLAYAELVRGELDAADKALAQASVVKSPHMAQMRIQLALRRGADAVQMARDAWRDWPQSQGVALLLAEALQKAGKDGEGVAFLEERVGQWPEEPQFHERLAQGYERLGEAVKARSTMATYYEMVGALPTAVQQLRQARNLTDDFYLQSELDTRIRELRERQDMERELLKRFKT</sequence>
<dbReference type="SUPFAM" id="SSF48452">
    <property type="entry name" value="TPR-like"/>
    <property type="match status" value="1"/>
</dbReference>
<gene>
    <name evidence="8" type="ORF">EV686_104182</name>
</gene>
<feature type="domain" description="Peptidase M48" evidence="7">
    <location>
        <begin position="83"/>
        <end position="271"/>
    </location>
</feature>
<comment type="cofactor">
    <cofactor evidence="1">
        <name>Zn(2+)</name>
        <dbReference type="ChEBI" id="CHEBI:29105"/>
    </cofactor>
</comment>
<evidence type="ECO:0000259" key="7">
    <source>
        <dbReference type="Pfam" id="PF01435"/>
    </source>
</evidence>
<protein>
    <submittedName>
        <fullName evidence="8">Putative Zn-dependent protease</fullName>
    </submittedName>
</protein>
<proteinExistence type="predicted"/>
<dbReference type="InterPro" id="IPR001915">
    <property type="entry name" value="Peptidase_M48"/>
</dbReference>
<evidence type="ECO:0000256" key="5">
    <source>
        <dbReference type="ARBA" id="ARBA00022833"/>
    </source>
</evidence>